<dbReference type="AlphaFoldDB" id="A0A4P2PVS9"/>
<dbReference type="GO" id="GO:0005085">
    <property type="term" value="F:guanyl-nucleotide exchange factor activity"/>
    <property type="evidence" value="ECO:0007669"/>
    <property type="project" value="TreeGrafter"/>
</dbReference>
<dbReference type="OrthoDB" id="9758365at2"/>
<proteinExistence type="predicted"/>
<dbReference type="Gene3D" id="2.130.10.30">
    <property type="entry name" value="Regulator of chromosome condensation 1/beta-lactamase-inhibitor protein II"/>
    <property type="match status" value="4"/>
</dbReference>
<dbReference type="PANTHER" id="PTHR45982">
    <property type="entry name" value="REGULATOR OF CHROMOSOME CONDENSATION"/>
    <property type="match status" value="1"/>
</dbReference>
<reference evidence="5 6" key="1">
    <citation type="submission" date="2015-09" db="EMBL/GenBank/DDBJ databases">
        <title>Sorangium comparison.</title>
        <authorList>
            <person name="Zaburannyi N."/>
            <person name="Bunk B."/>
            <person name="Overmann J."/>
            <person name="Mueller R."/>
        </authorList>
    </citation>
    <scope>NUCLEOTIDE SEQUENCE [LARGE SCALE GENOMIC DNA]</scope>
    <source>
        <strain evidence="5 6">So ceGT47</strain>
    </source>
</reference>
<accession>A0A4P2PVS9</accession>
<evidence type="ECO:0000256" key="3">
    <source>
        <dbReference type="SAM" id="MobiDB-lite"/>
    </source>
</evidence>
<dbReference type="GO" id="GO:0005737">
    <property type="term" value="C:cytoplasm"/>
    <property type="evidence" value="ECO:0007669"/>
    <property type="project" value="TreeGrafter"/>
</dbReference>
<dbReference type="InterPro" id="IPR009091">
    <property type="entry name" value="RCC1/BLIP-II"/>
</dbReference>
<evidence type="ECO:0000259" key="4">
    <source>
        <dbReference type="Pfam" id="PF25390"/>
    </source>
</evidence>
<dbReference type="SUPFAM" id="SSF50985">
    <property type="entry name" value="RCC1/BLIP-II"/>
    <property type="match status" value="2"/>
</dbReference>
<evidence type="ECO:0000256" key="1">
    <source>
        <dbReference type="ARBA" id="ARBA00022658"/>
    </source>
</evidence>
<sequence>MRSDRLGDKLAATGEPRKDGSVTSLPAQPNRTDKNRASRRRRRPVSPGAALAVSLVAACTADPGAEDLGELTSIAPAELRVLGPGSVDTGARHTCAIFEGGFVKCWGDNAYGQLGLGDTLDRGVSAATTYDDLPFVNLGTGRTAKAIATGGDHTCALLDDDTVKCWGYNASGQLGLELESYLNIGDQPYEMGDNLPTVDLGTNGLGAPHTAKAIFAGHNATCALLEDDALKCWGSNNYGKLGLGLPYWTTVGSLSSEMGDDLPAVDLGTGLFATRVAIANDHMCALLNTGEVKCWGDNEDGNLGLMSGTPTGSDSHAFDRGDAPGEMGDDLPVVYLGLDRTAKAITAGYNHTCVILDTDEVKCWGGNEAGELGLGDTNERGNDANEMSTLATVDLGSSLTGDHTAKAIAAGGNHTCVVLDDDRIKCWGSNSSGALGYEDGNQRGHTAASMGDGLPYVDVGTDIDSEDPLIPLSIAAGGEHTCVIDSGKRWFKCWGSDQDGRLGFGIPTDDGRRGDDSGEMGNALPYTPAGSQTAQGLSVGRNHACAHLTTGGVKCWGYNASGQLGLEDNVSRGDQPYEMGVYLSNTLIGDVTSVMAGSHFSCALKLLPSSSQTGITCWGANYVGSLGTGNAATLGDNAGEMASLDFIHLGAERTVTSASVGNGHACAVLDDGSVKCWGFNGSGQLGLGDKDNRGDGSGEMGDTLDAIDLGPDRTAKAVSAGGGHTCALLDDDTVKCWGENNHGQLGLGDESDRGDALGEMGASLPTVPLGAGRTAKAISAGYDHTCALLDNNAVKCWGKNGYGQLGLGHTNDMGDGPNDMSMLPTVHLGPGRTAKAVSAGEDHTCALLDDDTIKCWGRNDRGQLGLHDTSPRGIGTGQMGSLLPRVDLGFGRTARAVVTSVTSPVTCALLDTNQIKCWGENLSGGLGSPGCGGATAHCGDDHFEMGDNLKVVDLGFED</sequence>
<dbReference type="PANTHER" id="PTHR45982:SF1">
    <property type="entry name" value="REGULATOR OF CHROMOSOME CONDENSATION"/>
    <property type="match status" value="1"/>
</dbReference>
<dbReference type="Proteomes" id="UP000295781">
    <property type="component" value="Chromosome"/>
</dbReference>
<feature type="domain" description="RCC1-like" evidence="4">
    <location>
        <begin position="403"/>
        <end position="752"/>
    </location>
</feature>
<organism evidence="5 6">
    <name type="scientific">Sorangium cellulosum</name>
    <name type="common">Polyangium cellulosum</name>
    <dbReference type="NCBI Taxonomy" id="56"/>
    <lineage>
        <taxon>Bacteria</taxon>
        <taxon>Pseudomonadati</taxon>
        <taxon>Myxococcota</taxon>
        <taxon>Polyangia</taxon>
        <taxon>Polyangiales</taxon>
        <taxon>Polyangiaceae</taxon>
        <taxon>Sorangium</taxon>
    </lineage>
</organism>
<feature type="region of interest" description="Disordered" evidence="3">
    <location>
        <begin position="1"/>
        <end position="46"/>
    </location>
</feature>
<evidence type="ECO:0000313" key="6">
    <source>
        <dbReference type="Proteomes" id="UP000295781"/>
    </source>
</evidence>
<protein>
    <recommendedName>
        <fullName evidence="4">RCC1-like domain-containing protein</fullName>
    </recommendedName>
</protein>
<dbReference type="InterPro" id="IPR051553">
    <property type="entry name" value="Ran_GTPase-activating"/>
</dbReference>
<keyword evidence="1" id="KW-0344">Guanine-nucleotide releasing factor</keyword>
<evidence type="ECO:0000313" key="5">
    <source>
        <dbReference type="EMBL" id="AUX20770.1"/>
    </source>
</evidence>
<feature type="region of interest" description="Disordered" evidence="3">
    <location>
        <begin position="511"/>
        <end position="534"/>
    </location>
</feature>
<dbReference type="EMBL" id="CP012670">
    <property type="protein sequence ID" value="AUX20770.1"/>
    <property type="molecule type" value="Genomic_DNA"/>
</dbReference>
<feature type="compositionally biased region" description="Polar residues" evidence="3">
    <location>
        <begin position="21"/>
        <end position="30"/>
    </location>
</feature>
<evidence type="ECO:0000256" key="2">
    <source>
        <dbReference type="ARBA" id="ARBA00022737"/>
    </source>
</evidence>
<name>A0A4P2PVS9_SORCE</name>
<dbReference type="InterPro" id="IPR058923">
    <property type="entry name" value="RCC1-like_dom"/>
</dbReference>
<dbReference type="InterPro" id="IPR000408">
    <property type="entry name" value="Reg_chr_condens"/>
</dbReference>
<dbReference type="Pfam" id="PF13540">
    <property type="entry name" value="RCC1_2"/>
    <property type="match status" value="7"/>
</dbReference>
<dbReference type="Pfam" id="PF25390">
    <property type="entry name" value="WD40_RLD"/>
    <property type="match status" value="1"/>
</dbReference>
<gene>
    <name evidence="5" type="ORF">SOCEGT47_012440</name>
</gene>
<keyword evidence="2" id="KW-0677">Repeat</keyword>
<dbReference type="PROSITE" id="PS50012">
    <property type="entry name" value="RCC1_3"/>
    <property type="match status" value="8"/>
</dbReference>
<dbReference type="PRINTS" id="PR00633">
    <property type="entry name" value="RCCNDNSATION"/>
</dbReference>